<evidence type="ECO:0000256" key="1">
    <source>
        <dbReference type="ARBA" id="ARBA00004251"/>
    </source>
</evidence>
<dbReference type="InterPro" id="IPR013210">
    <property type="entry name" value="LRR_N_plant-typ"/>
</dbReference>
<dbReference type="Proteomes" id="UP001085076">
    <property type="component" value="Miscellaneous, Linkage group lg07"/>
</dbReference>
<dbReference type="SUPFAM" id="SSF52058">
    <property type="entry name" value="L domain-like"/>
    <property type="match status" value="2"/>
</dbReference>
<dbReference type="OrthoDB" id="1600340at2759"/>
<dbReference type="AlphaFoldDB" id="A0A9D5H859"/>
<evidence type="ECO:0000313" key="15">
    <source>
        <dbReference type="Proteomes" id="UP001085076"/>
    </source>
</evidence>
<evidence type="ECO:0000313" key="14">
    <source>
        <dbReference type="EMBL" id="KAJ0966692.1"/>
    </source>
</evidence>
<feature type="transmembrane region" description="Helical" evidence="11">
    <location>
        <begin position="939"/>
        <end position="961"/>
    </location>
</feature>
<keyword evidence="3" id="KW-1003">Cell membrane</keyword>
<dbReference type="InterPro" id="IPR003591">
    <property type="entry name" value="Leu-rich_rpt_typical-subtyp"/>
</dbReference>
<gene>
    <name evidence="14" type="ORF">J5N97_023609</name>
</gene>
<evidence type="ECO:0000256" key="11">
    <source>
        <dbReference type="SAM" id="Phobius"/>
    </source>
</evidence>
<evidence type="ECO:0000256" key="6">
    <source>
        <dbReference type="ARBA" id="ARBA00022729"/>
    </source>
</evidence>
<dbReference type="Pfam" id="PF23598">
    <property type="entry name" value="LRR_14"/>
    <property type="match status" value="1"/>
</dbReference>
<keyword evidence="10" id="KW-0325">Glycoprotein</keyword>
<dbReference type="FunFam" id="3.80.10.10:FF:000129">
    <property type="entry name" value="Leucine-rich repeat receptor-like kinase"/>
    <property type="match status" value="1"/>
</dbReference>
<dbReference type="Pfam" id="PF00560">
    <property type="entry name" value="LRR_1"/>
    <property type="match status" value="10"/>
</dbReference>
<organism evidence="14 15">
    <name type="scientific">Dioscorea zingiberensis</name>
    <dbReference type="NCBI Taxonomy" id="325984"/>
    <lineage>
        <taxon>Eukaryota</taxon>
        <taxon>Viridiplantae</taxon>
        <taxon>Streptophyta</taxon>
        <taxon>Embryophyta</taxon>
        <taxon>Tracheophyta</taxon>
        <taxon>Spermatophyta</taxon>
        <taxon>Magnoliopsida</taxon>
        <taxon>Liliopsida</taxon>
        <taxon>Dioscoreales</taxon>
        <taxon>Dioscoreaceae</taxon>
        <taxon>Dioscorea</taxon>
    </lineage>
</organism>
<keyword evidence="15" id="KW-1185">Reference proteome</keyword>
<evidence type="ECO:0000256" key="9">
    <source>
        <dbReference type="ARBA" id="ARBA00023136"/>
    </source>
</evidence>
<keyword evidence="6" id="KW-0732">Signal</keyword>
<dbReference type="GO" id="GO:0005886">
    <property type="term" value="C:plasma membrane"/>
    <property type="evidence" value="ECO:0007669"/>
    <property type="project" value="UniProtKB-SubCell"/>
</dbReference>
<keyword evidence="9 11" id="KW-0472">Membrane</keyword>
<evidence type="ECO:0000256" key="7">
    <source>
        <dbReference type="ARBA" id="ARBA00022737"/>
    </source>
</evidence>
<dbReference type="FunFam" id="3.80.10.10:FF:001362">
    <property type="entry name" value="Lrr receptor-like serinethreonine-protein kinase gso2"/>
    <property type="match status" value="1"/>
</dbReference>
<keyword evidence="8 11" id="KW-1133">Transmembrane helix</keyword>
<reference evidence="14" key="1">
    <citation type="submission" date="2021-03" db="EMBL/GenBank/DDBJ databases">
        <authorList>
            <person name="Li Z."/>
            <person name="Yang C."/>
        </authorList>
    </citation>
    <scope>NUCLEOTIDE SEQUENCE</scope>
    <source>
        <strain evidence="14">Dzin_1.0</strain>
        <tissue evidence="14">Leaf</tissue>
    </source>
</reference>
<comment type="similarity">
    <text evidence="2">Belongs to the RLP family.</text>
</comment>
<keyword evidence="4" id="KW-0433">Leucine-rich repeat</keyword>
<dbReference type="FunFam" id="3.80.10.10:FF:000111">
    <property type="entry name" value="LRR receptor-like serine/threonine-protein kinase ERECTA"/>
    <property type="match status" value="1"/>
</dbReference>
<dbReference type="Gene3D" id="3.80.10.10">
    <property type="entry name" value="Ribonuclease Inhibitor"/>
    <property type="match status" value="3"/>
</dbReference>
<feature type="domain" description="Leucine-rich repeat-containing N-terminal plant-type" evidence="12">
    <location>
        <begin position="29"/>
        <end position="65"/>
    </location>
</feature>
<evidence type="ECO:0000256" key="4">
    <source>
        <dbReference type="ARBA" id="ARBA00022614"/>
    </source>
</evidence>
<protein>
    <recommendedName>
        <fullName evidence="16">Leucine-rich repeat-containing N-terminal plant-type domain-containing protein</fullName>
    </recommendedName>
</protein>
<evidence type="ECO:0000256" key="10">
    <source>
        <dbReference type="ARBA" id="ARBA00023180"/>
    </source>
</evidence>
<evidence type="ECO:0008006" key="16">
    <source>
        <dbReference type="Google" id="ProtNLM"/>
    </source>
</evidence>
<dbReference type="PANTHER" id="PTHR48063">
    <property type="entry name" value="LRR RECEPTOR-LIKE KINASE"/>
    <property type="match status" value="1"/>
</dbReference>
<evidence type="ECO:0000259" key="12">
    <source>
        <dbReference type="Pfam" id="PF08263"/>
    </source>
</evidence>
<dbReference type="PANTHER" id="PTHR48063:SF90">
    <property type="entry name" value="OS11G0565920 PROTEIN"/>
    <property type="match status" value="1"/>
</dbReference>
<dbReference type="FunFam" id="3.80.10.10:FF:000095">
    <property type="entry name" value="LRR receptor-like serine/threonine-protein kinase GSO1"/>
    <property type="match status" value="1"/>
</dbReference>
<dbReference type="SMART" id="SM00365">
    <property type="entry name" value="LRR_SD22"/>
    <property type="match status" value="4"/>
</dbReference>
<dbReference type="FunFam" id="3.80.10.10:FF:000649">
    <property type="entry name" value="Leucine Rich Repeat family protein"/>
    <property type="match status" value="1"/>
</dbReference>
<dbReference type="Pfam" id="PF13855">
    <property type="entry name" value="LRR_8"/>
    <property type="match status" value="1"/>
</dbReference>
<dbReference type="SMART" id="SM00369">
    <property type="entry name" value="LRR_TYP"/>
    <property type="match status" value="9"/>
</dbReference>
<reference evidence="14" key="2">
    <citation type="journal article" date="2022" name="Hortic Res">
        <title>The genome of Dioscorea zingiberensis sheds light on the biosynthesis, origin and evolution of the medicinally important diosgenin saponins.</title>
        <authorList>
            <person name="Li Y."/>
            <person name="Tan C."/>
            <person name="Li Z."/>
            <person name="Guo J."/>
            <person name="Li S."/>
            <person name="Chen X."/>
            <person name="Wang C."/>
            <person name="Dai X."/>
            <person name="Yang H."/>
            <person name="Song W."/>
            <person name="Hou L."/>
            <person name="Xu J."/>
            <person name="Tong Z."/>
            <person name="Xu A."/>
            <person name="Yuan X."/>
            <person name="Wang W."/>
            <person name="Yang Q."/>
            <person name="Chen L."/>
            <person name="Sun Z."/>
            <person name="Wang K."/>
            <person name="Pan B."/>
            <person name="Chen J."/>
            <person name="Bao Y."/>
            <person name="Liu F."/>
            <person name="Qi X."/>
            <person name="Gang D.R."/>
            <person name="Wen J."/>
            <person name="Li J."/>
        </authorList>
    </citation>
    <scope>NUCLEOTIDE SEQUENCE</scope>
    <source>
        <strain evidence="14">Dzin_1.0</strain>
    </source>
</reference>
<evidence type="ECO:0000259" key="13">
    <source>
        <dbReference type="Pfam" id="PF23598"/>
    </source>
</evidence>
<dbReference type="InterPro" id="IPR055414">
    <property type="entry name" value="LRR_R13L4/SHOC2-like"/>
</dbReference>
<dbReference type="InterPro" id="IPR001611">
    <property type="entry name" value="Leu-rich_rpt"/>
</dbReference>
<evidence type="ECO:0000256" key="2">
    <source>
        <dbReference type="ARBA" id="ARBA00009592"/>
    </source>
</evidence>
<dbReference type="SUPFAM" id="SSF52047">
    <property type="entry name" value="RNI-like"/>
    <property type="match status" value="1"/>
</dbReference>
<keyword evidence="5 11" id="KW-0812">Transmembrane</keyword>
<dbReference type="InterPro" id="IPR046956">
    <property type="entry name" value="RLP23-like"/>
</dbReference>
<comment type="caution">
    <text evidence="14">The sequence shown here is derived from an EMBL/GenBank/DDBJ whole genome shotgun (WGS) entry which is preliminary data.</text>
</comment>
<name>A0A9D5H859_9LILI</name>
<evidence type="ECO:0000256" key="3">
    <source>
        <dbReference type="ARBA" id="ARBA00022475"/>
    </source>
</evidence>
<evidence type="ECO:0000256" key="5">
    <source>
        <dbReference type="ARBA" id="ARBA00022692"/>
    </source>
</evidence>
<proteinExistence type="inferred from homology"/>
<keyword evidence="7" id="KW-0677">Repeat</keyword>
<dbReference type="Pfam" id="PF08263">
    <property type="entry name" value="LRRNT_2"/>
    <property type="match status" value="1"/>
</dbReference>
<dbReference type="InterPro" id="IPR032675">
    <property type="entry name" value="LRR_dom_sf"/>
</dbReference>
<accession>A0A9D5H859</accession>
<dbReference type="EMBL" id="JAGGNH010000007">
    <property type="protein sequence ID" value="KAJ0966692.1"/>
    <property type="molecule type" value="Genomic_DNA"/>
</dbReference>
<evidence type="ECO:0000256" key="8">
    <source>
        <dbReference type="ARBA" id="ARBA00022989"/>
    </source>
</evidence>
<sequence>MEKNTSLYLLFVLVCLIDQILLCISCIQYERIALLKFKAGLEDPHHLLSSWTGDDCCKWRGIECNNQSGHVSTMDLRHEHLYGGLSNDRWLRGEINPSLLDLRRLNHLDLSSNNFEGIHIPNFFGSFTELSYLNLSNAGFAGKIPPQLGNLTRLRYLDLNSHSDTHDHLFVERLQWISHLSSLKYLDMSGVNLGDASDWSHAVSTLPVLSVLLLSSCQLQWLPSSPPSINITSSLTTVDLSNNQINSTFPLWLTNSGSLVSLDLWFNHFRGPIPEAIGNMTSLEVLQLGANDFVGPLPRNIGNLCNLRNLDLSSNKISQDTTIFSDIFSLCIGDTIEILNLRRNILSGELTDWLVMLKRITILDLSKNSLGGRIPTSIGNLSSLRGLYLSYNRLKGTLPVSIGQLSELNDLDISYNSLGGVVTEAHFANLSKLEDLGMRLNSVVFNMSTDWNPPFQLRLISLQNCHLGRQFPSWLRTQRYFLSLDIANTGIADTLPDWFWELSHFMAVLDLSRNQITGIIPPIFKFYSILTINLSSNMFHGPLPSLPSDVEYADLSNNAFSGELHSIVGEPLYNLAQILLSDNLINGTIPPSICKLQVLQVIDLSNNFLSGELPTCWGDLRNLLAINLANNSLSGVIASNVGSPCLIQVLHLGNNNLSGEIPSSLRNCNFLVTLDLGGNKLTGTIPTWIAESLKFLRILRLRHNLLYGDIPQELSFLRLLQILDLADNSLSGAIPQVFGNFTGMHYTTDAPESILNWFKSQILTKLDNFSAIGYTESLSIIMKGMQLQYTKNLQFVRSMDLSMNQLSGEIPAELGNLNGLKSLNLSRNHLTGQIPSSIGGFYSLESLDLSENSLEGEIPSSLSAISFLSHLNLSYNNFSGRIPSGYQLQTLNDPLIYIGNDDLCGPPLQQQCRVNDTVHDVRPSCDDAEDGCESDETQWLYFGSAVGYVLGLWAVCVSLLFSEALRSAYFGLIDWMHLKFSFRLI</sequence>
<feature type="domain" description="Disease resistance R13L4/SHOC-2-like LRR" evidence="13">
    <location>
        <begin position="299"/>
        <end position="477"/>
    </location>
</feature>
<comment type="subcellular location">
    <subcellularLocation>
        <location evidence="1">Cell membrane</location>
        <topology evidence="1">Single-pass type I membrane protein</topology>
    </subcellularLocation>
</comment>